<evidence type="ECO:0000256" key="1">
    <source>
        <dbReference type="ARBA" id="ARBA00006817"/>
    </source>
</evidence>
<dbReference type="SUPFAM" id="SSF55961">
    <property type="entry name" value="Bet v1-like"/>
    <property type="match status" value="1"/>
</dbReference>
<comment type="similarity">
    <text evidence="1">Belongs to the AHA1 family.</text>
</comment>
<keyword evidence="4" id="KW-1185">Reference proteome</keyword>
<protein>
    <submittedName>
        <fullName evidence="3">SRPBCC domain-containing protein</fullName>
    </submittedName>
</protein>
<dbReference type="InterPro" id="IPR023393">
    <property type="entry name" value="START-like_dom_sf"/>
</dbReference>
<dbReference type="Pfam" id="PF08327">
    <property type="entry name" value="AHSA1"/>
    <property type="match status" value="1"/>
</dbReference>
<evidence type="ECO:0000313" key="3">
    <source>
        <dbReference type="EMBL" id="UYQ73693.1"/>
    </source>
</evidence>
<feature type="domain" description="Activator of Hsp90 ATPase homologue 1/2-like C-terminal" evidence="2">
    <location>
        <begin position="19"/>
        <end position="149"/>
    </location>
</feature>
<proteinExistence type="inferred from homology"/>
<gene>
    <name evidence="3" type="ORF">OF122_08040</name>
</gene>
<dbReference type="EMBL" id="CP107716">
    <property type="protein sequence ID" value="UYQ73693.1"/>
    <property type="molecule type" value="Genomic_DNA"/>
</dbReference>
<dbReference type="Proteomes" id="UP001163882">
    <property type="component" value="Chromosome"/>
</dbReference>
<accession>A0ABY6ISU1</accession>
<dbReference type="RefSeq" id="WP_264227251.1">
    <property type="nucleotide sequence ID" value="NZ_CP107716.1"/>
</dbReference>
<dbReference type="Gene3D" id="3.30.530.20">
    <property type="match status" value="1"/>
</dbReference>
<reference evidence="3" key="1">
    <citation type="submission" date="2022-10" db="EMBL/GenBank/DDBJ databases">
        <title>YIM 151497 complete genome.</title>
        <authorList>
            <person name="Chen X."/>
        </authorList>
    </citation>
    <scope>NUCLEOTIDE SEQUENCE</scope>
    <source>
        <strain evidence="3">YIM 151497</strain>
    </source>
</reference>
<organism evidence="3 4">
    <name type="scientific">Pelagibacterium flavum</name>
    <dbReference type="NCBI Taxonomy" id="2984530"/>
    <lineage>
        <taxon>Bacteria</taxon>
        <taxon>Pseudomonadati</taxon>
        <taxon>Pseudomonadota</taxon>
        <taxon>Alphaproteobacteria</taxon>
        <taxon>Hyphomicrobiales</taxon>
        <taxon>Devosiaceae</taxon>
        <taxon>Pelagibacterium</taxon>
    </lineage>
</organism>
<name>A0ABY6ISU1_9HYPH</name>
<evidence type="ECO:0000259" key="2">
    <source>
        <dbReference type="Pfam" id="PF08327"/>
    </source>
</evidence>
<sequence>MTDRTVVHATFDLERIYSAPQSRVFLAFADEPQKRQWAHGAPAQGYSLDFRVGGREHVEMSAPGGGSFRYDGIHYDIVENERIIYAYSFSFGQGNAGTTLTTVELADAEDGATLLKITEQGAYLDGFDGPKFWRSGTTSLLDRLNNHLEQKQ</sequence>
<evidence type="ECO:0000313" key="4">
    <source>
        <dbReference type="Proteomes" id="UP001163882"/>
    </source>
</evidence>
<dbReference type="InterPro" id="IPR013538">
    <property type="entry name" value="ASHA1/2-like_C"/>
</dbReference>